<dbReference type="InterPro" id="IPR043129">
    <property type="entry name" value="ATPase_NBD"/>
</dbReference>
<dbReference type="InterPro" id="IPR013126">
    <property type="entry name" value="Hsp_70_fam"/>
</dbReference>
<organism evidence="6 7">
    <name type="scientific">Schleiferilactobacillus harbinensis DSM 16991</name>
    <dbReference type="NCBI Taxonomy" id="1122147"/>
    <lineage>
        <taxon>Bacteria</taxon>
        <taxon>Bacillati</taxon>
        <taxon>Bacillota</taxon>
        <taxon>Bacilli</taxon>
        <taxon>Lactobacillales</taxon>
        <taxon>Lactobacillaceae</taxon>
        <taxon>Schleiferilactobacillus</taxon>
    </lineage>
</organism>
<dbReference type="PATRIC" id="fig|1122147.4.peg.118"/>
<evidence type="ECO:0000313" key="7">
    <source>
        <dbReference type="Proteomes" id="UP000050949"/>
    </source>
</evidence>
<dbReference type="Gene3D" id="3.30.420.40">
    <property type="match status" value="2"/>
</dbReference>
<dbReference type="PANTHER" id="PTHR19375">
    <property type="entry name" value="HEAT SHOCK PROTEIN 70KDA"/>
    <property type="match status" value="1"/>
</dbReference>
<dbReference type="Gene3D" id="3.90.640.10">
    <property type="entry name" value="Actin, Chain A, domain 4"/>
    <property type="match status" value="1"/>
</dbReference>
<gene>
    <name evidence="6" type="ORF">FC91_GL000116</name>
</gene>
<comment type="caution">
    <text evidence="6">The sequence shown here is derived from an EMBL/GenBank/DDBJ whole genome shotgun (WGS) entry which is preliminary data.</text>
</comment>
<dbReference type="Pfam" id="PF00012">
    <property type="entry name" value="HSP70"/>
    <property type="match status" value="1"/>
</dbReference>
<evidence type="ECO:0000256" key="5">
    <source>
        <dbReference type="RuleBase" id="RU003322"/>
    </source>
</evidence>
<accession>A0A0R1XS94</accession>
<dbReference type="eggNOG" id="COG0443">
    <property type="taxonomic scope" value="Bacteria"/>
</dbReference>
<dbReference type="SUPFAM" id="SSF100920">
    <property type="entry name" value="Heat shock protein 70kD (HSP70), peptide-binding domain"/>
    <property type="match status" value="1"/>
</dbReference>
<dbReference type="GO" id="GO:0140662">
    <property type="term" value="F:ATP-dependent protein folding chaperone"/>
    <property type="evidence" value="ECO:0007669"/>
    <property type="project" value="InterPro"/>
</dbReference>
<evidence type="ECO:0000256" key="3">
    <source>
        <dbReference type="ARBA" id="ARBA00022840"/>
    </source>
</evidence>
<keyword evidence="4" id="KW-0143">Chaperone</keyword>
<dbReference type="Gene3D" id="2.60.34.10">
    <property type="entry name" value="Substrate Binding Domain Of DNAk, Chain A, domain 1"/>
    <property type="match status" value="1"/>
</dbReference>
<dbReference type="OrthoDB" id="9766019at2"/>
<name>A0A0R1XS94_9LACO</name>
<dbReference type="FunFam" id="3.30.420.40:FF:000545">
    <property type="entry name" value="Endoplasmic reticulum chaperone BiP"/>
    <property type="match status" value="1"/>
</dbReference>
<dbReference type="SUPFAM" id="SSF53067">
    <property type="entry name" value="Actin-like ATPase domain"/>
    <property type="match status" value="2"/>
</dbReference>
<dbReference type="EMBL" id="AZFW01000008">
    <property type="protein sequence ID" value="KRM29926.1"/>
    <property type="molecule type" value="Genomic_DNA"/>
</dbReference>
<dbReference type="RefSeq" id="WP_027827956.1">
    <property type="nucleotide sequence ID" value="NZ_AUEH01000010.1"/>
</dbReference>
<dbReference type="InterPro" id="IPR029047">
    <property type="entry name" value="HSP70_peptide-bd_sf"/>
</dbReference>
<evidence type="ECO:0000256" key="4">
    <source>
        <dbReference type="ARBA" id="ARBA00023186"/>
    </source>
</evidence>
<keyword evidence="2 5" id="KW-0547">Nucleotide-binding</keyword>
<dbReference type="GO" id="GO:0005524">
    <property type="term" value="F:ATP binding"/>
    <property type="evidence" value="ECO:0007669"/>
    <property type="project" value="UniProtKB-KW"/>
</dbReference>
<evidence type="ECO:0000256" key="2">
    <source>
        <dbReference type="ARBA" id="ARBA00022741"/>
    </source>
</evidence>
<evidence type="ECO:0000256" key="1">
    <source>
        <dbReference type="ARBA" id="ARBA00007381"/>
    </source>
</evidence>
<evidence type="ECO:0000313" key="6">
    <source>
        <dbReference type="EMBL" id="KRM29926.1"/>
    </source>
</evidence>
<dbReference type="PRINTS" id="PR00301">
    <property type="entry name" value="HEATSHOCK70"/>
</dbReference>
<comment type="similarity">
    <text evidence="1 5">Belongs to the heat shock protein 70 family.</text>
</comment>
<keyword evidence="3 5" id="KW-0067">ATP-binding</keyword>
<protein>
    <submittedName>
        <fullName evidence="6">Molecular chaperone DnaK</fullName>
    </submittedName>
</protein>
<dbReference type="Proteomes" id="UP000050949">
    <property type="component" value="Unassembled WGS sequence"/>
</dbReference>
<dbReference type="AlphaFoldDB" id="A0A0R1XS94"/>
<reference evidence="6 7" key="1">
    <citation type="journal article" date="2015" name="Genome Announc.">
        <title>Expanding the biotechnology potential of lactobacilli through comparative genomics of 213 strains and associated genera.</title>
        <authorList>
            <person name="Sun Z."/>
            <person name="Harris H.M."/>
            <person name="McCann A."/>
            <person name="Guo C."/>
            <person name="Argimon S."/>
            <person name="Zhang W."/>
            <person name="Yang X."/>
            <person name="Jeffery I.B."/>
            <person name="Cooney J.C."/>
            <person name="Kagawa T.F."/>
            <person name="Liu W."/>
            <person name="Song Y."/>
            <person name="Salvetti E."/>
            <person name="Wrobel A."/>
            <person name="Rasinkangas P."/>
            <person name="Parkhill J."/>
            <person name="Rea M.C."/>
            <person name="O'Sullivan O."/>
            <person name="Ritari J."/>
            <person name="Douillard F.P."/>
            <person name="Paul Ross R."/>
            <person name="Yang R."/>
            <person name="Briner A.E."/>
            <person name="Felis G.E."/>
            <person name="de Vos W.M."/>
            <person name="Barrangou R."/>
            <person name="Klaenhammer T.R."/>
            <person name="Caufield P.W."/>
            <person name="Cui Y."/>
            <person name="Zhang H."/>
            <person name="O'Toole P.W."/>
        </authorList>
    </citation>
    <scope>NUCLEOTIDE SEQUENCE [LARGE SCALE GENOMIC DNA]</scope>
    <source>
        <strain evidence="6 7">DSM 16991</strain>
    </source>
</reference>
<sequence>MTVIGIDFGTANAMVGYFDGHAARIIPNAWGAELTPTVVNVAPQGEVTVGAVAKARGALAPQATAAGFKPFLGTRKRYVLRGQQYTPIELTALVLKSLRADAIRYLEEPVSEAVLSVPAYFDNRQRGALIEAAKLAGLTVVRLIGEATAAALAVQAEPTEVQRILVMDMGADQFTVSLLQRVEGTTQIMQQAVANHLGGNDFTHALVADFAAGAHLTGIDTAAYQQLFDQVAELKKTAPTAANTLTVGDRDYAYGVTAAHLKDVFAPLLGAMRVPLAQVLHSAGLRLTDIDQVVLAGAAAQLPAVRQEAVKMCRCLPLMSAMPGDRVAIGLATVAGQPQVYRTLREMILAPISAHSFGTQATQETANGEVTDFFVPLVDRGDALPGQAVCSFTIDSGEKITSVPVFLGEQQHTRDNVYLGELAIPSAAAARQITVQFAFDINLNLAVAIRNDTTEQIATAVFVLDRDDLNDLDRARIRSRVAAFQVPTKEEAENQLILTQLERLSHETTGSVRERFVAERLHFLQLLAKQNLEAINRARDEFADFIRDMQSEYIL</sequence>
<proteinExistence type="inferred from homology"/>